<sequence>MKRCPDCGETKPLNAFYSSQSHTSTTKTSAHCRECSRRRNREYRARNAEAITARRRAARQTPEGLRKSRDRDLRRHYGISLVDLERMIHAQENRCGICSDEFTSHKQTHVDHCHRTGSIRGILCATCNLMLGHAKDDQQRLLAAAQYLEPPSW</sequence>
<dbReference type="SUPFAM" id="SSF54060">
    <property type="entry name" value="His-Me finger endonucleases"/>
    <property type="match status" value="1"/>
</dbReference>
<comment type="caution">
    <text evidence="1">The sequence shown here is derived from an EMBL/GenBank/DDBJ whole genome shotgun (WGS) entry which is preliminary data.</text>
</comment>
<reference evidence="1 2" key="1">
    <citation type="submission" date="2020-10" db="EMBL/GenBank/DDBJ databases">
        <title>Sequencing the genomes of 1000 actinobacteria strains.</title>
        <authorList>
            <person name="Klenk H.-P."/>
        </authorList>
    </citation>
    <scope>NUCLEOTIDE SEQUENCE [LARGE SCALE GENOMIC DNA]</scope>
    <source>
        <strain evidence="1 2">DSM 41803</strain>
    </source>
</reference>
<name>A0A8I0P2Y8_9ACTN</name>
<dbReference type="Pfam" id="PF02945">
    <property type="entry name" value="Endonuclease_7"/>
    <property type="match status" value="1"/>
</dbReference>
<dbReference type="Proteomes" id="UP000629287">
    <property type="component" value="Unassembled WGS sequence"/>
</dbReference>
<dbReference type="Gene3D" id="3.40.1800.10">
    <property type="entry name" value="His-Me finger endonucleases"/>
    <property type="match status" value="1"/>
</dbReference>
<dbReference type="InterPro" id="IPR004211">
    <property type="entry name" value="Endonuclease_7"/>
</dbReference>
<dbReference type="RefSeq" id="WP_050398222.1">
    <property type="nucleotide sequence ID" value="NZ_JADBGF010000001.1"/>
</dbReference>
<gene>
    <name evidence="1" type="ORF">H4687_003364</name>
</gene>
<protein>
    <submittedName>
        <fullName evidence="1">Phage FluMu protein Com</fullName>
    </submittedName>
</protein>
<dbReference type="AlphaFoldDB" id="A0A8I0P2Y8"/>
<dbReference type="OrthoDB" id="581550at2"/>
<dbReference type="InterPro" id="IPR038563">
    <property type="entry name" value="Endonuclease_7_sf"/>
</dbReference>
<accession>A0A8I0P2Y8</accession>
<evidence type="ECO:0000313" key="1">
    <source>
        <dbReference type="EMBL" id="MBE1597235.1"/>
    </source>
</evidence>
<organism evidence="1 2">
    <name type="scientific">Streptomyces stelliscabiei</name>
    <dbReference type="NCBI Taxonomy" id="146820"/>
    <lineage>
        <taxon>Bacteria</taxon>
        <taxon>Bacillati</taxon>
        <taxon>Actinomycetota</taxon>
        <taxon>Actinomycetes</taxon>
        <taxon>Kitasatosporales</taxon>
        <taxon>Streptomycetaceae</taxon>
        <taxon>Streptomyces</taxon>
    </lineage>
</organism>
<dbReference type="EMBL" id="JADBGF010000001">
    <property type="protein sequence ID" value="MBE1597235.1"/>
    <property type="molecule type" value="Genomic_DNA"/>
</dbReference>
<dbReference type="GeneID" id="86827933"/>
<proteinExistence type="predicted"/>
<keyword evidence="2" id="KW-1185">Reference proteome</keyword>
<dbReference type="InterPro" id="IPR044925">
    <property type="entry name" value="His-Me_finger_sf"/>
</dbReference>
<evidence type="ECO:0000313" key="2">
    <source>
        <dbReference type="Proteomes" id="UP000629287"/>
    </source>
</evidence>